<reference evidence="1" key="1">
    <citation type="submission" date="2018-07" db="EMBL/GenBank/DDBJ databases">
        <authorList>
            <consortium name="PulseNet: The National Subtyping Network for Foodborne Disease Surveillance"/>
            <person name="Tarr C.L."/>
            <person name="Trees E."/>
            <person name="Katz L.S."/>
            <person name="Carleton-Romer H.A."/>
            <person name="Stroika S."/>
            <person name="Kucerova Z."/>
            <person name="Roache K.F."/>
            <person name="Sabol A.L."/>
            <person name="Besser J."/>
            <person name="Gerner-Smidt P."/>
        </authorList>
    </citation>
    <scope>NUCLEOTIDE SEQUENCE</scope>
    <source>
        <strain evidence="1">PNUSAS031571</strain>
    </source>
</reference>
<accession>A0A5Y2U914</accession>
<proteinExistence type="predicted"/>
<comment type="caution">
    <text evidence="1">The sequence shown here is derived from an EMBL/GenBank/DDBJ whole genome shotgun (WGS) entry which is preliminary data.</text>
</comment>
<gene>
    <name evidence="1" type="ORF">C3073_14250</name>
</gene>
<organism evidence="1">
    <name type="scientific">Salmonella enterica</name>
    <name type="common">Salmonella choleraesuis</name>
    <dbReference type="NCBI Taxonomy" id="28901"/>
    <lineage>
        <taxon>Bacteria</taxon>
        <taxon>Pseudomonadati</taxon>
        <taxon>Pseudomonadota</taxon>
        <taxon>Gammaproteobacteria</taxon>
        <taxon>Enterobacterales</taxon>
        <taxon>Enterobacteriaceae</taxon>
        <taxon>Salmonella</taxon>
    </lineage>
</organism>
<dbReference type="AlphaFoldDB" id="A0A5Y2U914"/>
<sequence>MNNEIRFESKDVDEELANRRMLERMRDIVALAINEGLSASEAQHIINREIRLIGDEVSLYNQKARNAFIRRRLGLDESDIITCDHEVKAFCVLEHLLGSSREKN</sequence>
<name>A0A5Y2U914_SALER</name>
<dbReference type="EMBL" id="AAIMKU010000007">
    <property type="protein sequence ID" value="ECF8220524.1"/>
    <property type="molecule type" value="Genomic_DNA"/>
</dbReference>
<evidence type="ECO:0000313" key="1">
    <source>
        <dbReference type="EMBL" id="ECF8220524.1"/>
    </source>
</evidence>
<protein>
    <submittedName>
        <fullName evidence="1">Uncharacterized protein</fullName>
    </submittedName>
</protein>